<evidence type="ECO:0000313" key="1">
    <source>
        <dbReference type="EMBL" id="MPC25437.1"/>
    </source>
</evidence>
<name>A0A5B7DWG4_PORTR</name>
<gene>
    <name evidence="1" type="ORF">E2C01_018550</name>
</gene>
<organism evidence="1 2">
    <name type="scientific">Portunus trituberculatus</name>
    <name type="common">Swimming crab</name>
    <name type="synonym">Neptunus trituberculatus</name>
    <dbReference type="NCBI Taxonomy" id="210409"/>
    <lineage>
        <taxon>Eukaryota</taxon>
        <taxon>Metazoa</taxon>
        <taxon>Ecdysozoa</taxon>
        <taxon>Arthropoda</taxon>
        <taxon>Crustacea</taxon>
        <taxon>Multicrustacea</taxon>
        <taxon>Malacostraca</taxon>
        <taxon>Eumalacostraca</taxon>
        <taxon>Eucarida</taxon>
        <taxon>Decapoda</taxon>
        <taxon>Pleocyemata</taxon>
        <taxon>Brachyura</taxon>
        <taxon>Eubrachyura</taxon>
        <taxon>Portunoidea</taxon>
        <taxon>Portunidae</taxon>
        <taxon>Portuninae</taxon>
        <taxon>Portunus</taxon>
    </lineage>
</organism>
<keyword evidence="2" id="KW-1185">Reference proteome</keyword>
<reference evidence="1 2" key="1">
    <citation type="submission" date="2019-05" db="EMBL/GenBank/DDBJ databases">
        <title>Another draft genome of Portunus trituberculatus and its Hox gene families provides insights of decapod evolution.</title>
        <authorList>
            <person name="Jeong J.-H."/>
            <person name="Song I."/>
            <person name="Kim S."/>
            <person name="Choi T."/>
            <person name="Kim D."/>
            <person name="Ryu S."/>
            <person name="Kim W."/>
        </authorList>
    </citation>
    <scope>NUCLEOTIDE SEQUENCE [LARGE SCALE GENOMIC DNA]</scope>
    <source>
        <tissue evidence="1">Muscle</tissue>
    </source>
</reference>
<accession>A0A5B7DWG4</accession>
<dbReference type="EMBL" id="VSRR010001462">
    <property type="protein sequence ID" value="MPC25437.1"/>
    <property type="molecule type" value="Genomic_DNA"/>
</dbReference>
<dbReference type="Proteomes" id="UP000324222">
    <property type="component" value="Unassembled WGS sequence"/>
</dbReference>
<evidence type="ECO:0000313" key="2">
    <source>
        <dbReference type="Proteomes" id="UP000324222"/>
    </source>
</evidence>
<protein>
    <submittedName>
        <fullName evidence="1">Uncharacterized protein</fullName>
    </submittedName>
</protein>
<comment type="caution">
    <text evidence="1">The sequence shown here is derived from an EMBL/GenBank/DDBJ whole genome shotgun (WGS) entry which is preliminary data.</text>
</comment>
<proteinExistence type="predicted"/>
<sequence>MRVTVFVMVVVVREVVENGAQETYPEVPETQHPDKMIVRRGWAVPSNTNDKTSAILSSALEVNN</sequence>
<dbReference type="OrthoDB" id="10531060at2759"/>
<dbReference type="AlphaFoldDB" id="A0A5B7DWG4"/>